<dbReference type="PANTHER" id="PTHR21705:SF11">
    <property type="entry name" value="FHIP FAMILY PROTEIN CG3558"/>
    <property type="match status" value="1"/>
</dbReference>
<gene>
    <name evidence="1" type="ORF">GLX27_002777</name>
</gene>
<dbReference type="Proteomes" id="UP000818624">
    <property type="component" value="Chromosome 3"/>
</dbReference>
<evidence type="ECO:0008006" key="3">
    <source>
        <dbReference type="Google" id="ProtNLM"/>
    </source>
</evidence>
<name>A0ABY8ESS4_MALFU</name>
<reference evidence="1 2" key="1">
    <citation type="journal article" date="2020" name="Elife">
        <title>Loss of centromere function drives karyotype evolution in closely related Malassezia species.</title>
        <authorList>
            <person name="Sankaranarayanan S.R."/>
            <person name="Ianiri G."/>
            <person name="Coelho M.A."/>
            <person name="Reza M.H."/>
            <person name="Thimmappa B.C."/>
            <person name="Ganguly P."/>
            <person name="Vadnala R.N."/>
            <person name="Sun S."/>
            <person name="Siddharthan R."/>
            <person name="Tellgren-Roth C."/>
            <person name="Dawson T.L."/>
            <person name="Heitman J."/>
            <person name="Sanyal K."/>
        </authorList>
    </citation>
    <scope>NUCLEOTIDE SEQUENCE [LARGE SCALE GENOMIC DNA]</scope>
    <source>
        <strain evidence="1">CBS14141</strain>
    </source>
</reference>
<proteinExistence type="predicted"/>
<dbReference type="InterPro" id="IPR019384">
    <property type="entry name" value="FHIP"/>
</dbReference>
<keyword evidence="2" id="KW-1185">Reference proteome</keyword>
<dbReference type="EMBL" id="CP046236">
    <property type="protein sequence ID" value="WFD48109.1"/>
    <property type="molecule type" value="Genomic_DNA"/>
</dbReference>
<accession>A0ABY8ESS4</accession>
<evidence type="ECO:0000313" key="2">
    <source>
        <dbReference type="Proteomes" id="UP000818624"/>
    </source>
</evidence>
<evidence type="ECO:0000313" key="1">
    <source>
        <dbReference type="EMBL" id="WFD48109.1"/>
    </source>
</evidence>
<dbReference type="PANTHER" id="PTHR21705">
    <property type="entry name" value="RAI16 PROTEIN-RELATED"/>
    <property type="match status" value="1"/>
</dbReference>
<protein>
    <recommendedName>
        <fullName evidence="3">Retinoic acid induced 16-like protein</fullName>
    </recommendedName>
</protein>
<organism evidence="1 2">
    <name type="scientific">Malassezia furfur</name>
    <name type="common">Pityriasis versicolor infection agent</name>
    <name type="synonym">Pityrosporum furfur</name>
    <dbReference type="NCBI Taxonomy" id="55194"/>
    <lineage>
        <taxon>Eukaryota</taxon>
        <taxon>Fungi</taxon>
        <taxon>Dikarya</taxon>
        <taxon>Basidiomycota</taxon>
        <taxon>Ustilaginomycotina</taxon>
        <taxon>Malasseziomycetes</taxon>
        <taxon>Malasseziales</taxon>
        <taxon>Malasseziaceae</taxon>
        <taxon>Malassezia</taxon>
    </lineage>
</organism>
<dbReference type="Pfam" id="PF10257">
    <property type="entry name" value="RAI16-like"/>
    <property type="match status" value="1"/>
</dbReference>
<sequence length="736" mass="79935">MSYWGSLLSARAAPAPSASDAAAARDAGLLASAREQWDTIRSFLASPDRRAMQGGVDHTGIPACMDQLVHVLLTEDRLSTDATLGACMEFVLEQDVFEELLGLCLADEPRGVKRAMVAMFTKLVAGMHPAFLTHQGVLRVLAQLLHHGIHTDLAAEGDDTTDALLDLLCEIAAHLGTQPGMLRLLVELGTMHTAAQPHDAFPVFSYLLQHLHHPGARGFRVRTATLAFLQALLDADAALLVLVVHSRLAESLSTATAATYGLLPMRLDAPPDAAQPLGDAERAQQWRSVVEAWADVAFVPELCTFLDLVWLTQVSMHVCSSHTRTEASCIDQLEQLRADILEHFRSTFLESVVHPSVAGCSLSEGSGPAVLLYSALLFTMLDPRGPLSQVACAAQGERPLSDVVAECIAADEAPLAVRILALRLAALYVRRLQLQDVTRGAEAQRPTPPSPTPVLAALIHTLHAPRAPAALSDRLAVHLAETERCMRMDPDYRFADRIVPTADGVELRHAILQQPMDLHEHFLIPLLTQLCSLFVLPLALNVEVTRALALLCRSPYVSLDGVLYSSSTETPPLLLSVLVRLTQQVCLRTERVPDFGFYLAQRRNQQWHLSKSSAATSDTHGLLAEAHADQNALAALQDTLDTQSPLPAADYDLQMELDTPSLPPASRARLEPARSGAEHLLMYVGPCVVPGLPPSVVVPCRRPLLHVLDNILLLDEFLVELAAILQLRVAWDVDPS</sequence>